<sequence length="348" mass="39865">MFIFCQRKIKTPKNIIISRTDKIGDLVLSIPAISMVKKMYPESKLYVLVRRYNAEIVKGFPFIDGVISIDDYKEKDLTAKIRQIKADVFIALYSDNQILKLVLKSGAKYRIGPLSKPLSWFIYNKGIRQHRSESLKNEAEYNLDLVRQMDSELFDSKIVTIDKIPYGKLNHNKIVAFLDANSIYNYVVVHPFSGGSTKNFQVDEYIRLINKIHEKWPDKQIVISSSESDIKEAEYISQQCSNTYVYNAKSILELAALIDKCRLYIGASTGPSHIAGNLSKKCICIYPAYKFLSHARWGLYGNDENTTYIVPDINNIEQNYKSKVFSNITDDIINEAAEKALEKLYGYT</sequence>
<dbReference type="Pfam" id="PF01075">
    <property type="entry name" value="Glyco_transf_9"/>
    <property type="match status" value="1"/>
</dbReference>
<dbReference type="eggNOG" id="COG0859">
    <property type="taxonomic scope" value="Bacteria"/>
</dbReference>
<accession>V2QIX2</accession>
<reference evidence="3" key="1">
    <citation type="journal article" date="2014" name="Genome Announc.">
        <title>Draft genome sequences of the altered schaedler flora, a defined bacterial community from gnotobiotic mice.</title>
        <authorList>
            <person name="Wannemuehler M.J."/>
            <person name="Overstreet A.M."/>
            <person name="Ward D.V."/>
            <person name="Phillips G.J."/>
        </authorList>
    </citation>
    <scope>NUCLEOTIDE SEQUENCE</scope>
    <source>
        <strain evidence="3">ASF457</strain>
    </source>
</reference>
<protein>
    <submittedName>
        <fullName evidence="3">Lipopolysaccharide core heptosyltransferase RfaQ</fullName>
        <ecNumber evidence="3">2.-.-.-</ecNumber>
    </submittedName>
</protein>
<dbReference type="EC" id="2.-.-.-" evidence="3"/>
<dbReference type="GO" id="GO:0008713">
    <property type="term" value="F:ADP-heptose-lipopolysaccharide heptosyltransferase activity"/>
    <property type="evidence" value="ECO:0007669"/>
    <property type="project" value="TreeGrafter"/>
</dbReference>
<proteinExistence type="predicted"/>
<dbReference type="CDD" id="cd03789">
    <property type="entry name" value="GT9_LPS_heptosyltransferase"/>
    <property type="match status" value="1"/>
</dbReference>
<dbReference type="RefSeq" id="WP_023275114.1">
    <property type="nucleotide sequence ID" value="NZ_CP097562.1"/>
</dbReference>
<dbReference type="PANTHER" id="PTHR30160:SF15">
    <property type="entry name" value="GLYCOSYLTRANSFERASE HI_0523-RELATED"/>
    <property type="match status" value="1"/>
</dbReference>
<evidence type="ECO:0000313" key="3">
    <source>
        <dbReference type="EMBL" id="USF23742.1"/>
    </source>
</evidence>
<evidence type="ECO:0000313" key="4">
    <source>
        <dbReference type="Proteomes" id="UP000017429"/>
    </source>
</evidence>
<dbReference type="OrthoDB" id="9797795at2"/>
<organism evidence="3 4">
    <name type="scientific">Mucispirillum schaedleri ASF457</name>
    <dbReference type="NCBI Taxonomy" id="1379858"/>
    <lineage>
        <taxon>Bacteria</taxon>
        <taxon>Pseudomonadati</taxon>
        <taxon>Deferribacterota</taxon>
        <taxon>Deferribacteres</taxon>
        <taxon>Deferribacterales</taxon>
        <taxon>Mucispirillaceae</taxon>
        <taxon>Mucispirillum</taxon>
    </lineage>
</organism>
<dbReference type="GO" id="GO:0005829">
    <property type="term" value="C:cytosol"/>
    <property type="evidence" value="ECO:0007669"/>
    <property type="project" value="TreeGrafter"/>
</dbReference>
<dbReference type="AlphaFoldDB" id="V2QIX2"/>
<dbReference type="KEGG" id="msch:N508_000809"/>
<dbReference type="InterPro" id="IPR051199">
    <property type="entry name" value="LPS_LOS_Heptosyltrfase"/>
</dbReference>
<dbReference type="PANTHER" id="PTHR30160">
    <property type="entry name" value="TETRAACYLDISACCHARIDE 4'-KINASE-RELATED"/>
    <property type="match status" value="1"/>
</dbReference>
<reference evidence="3" key="2">
    <citation type="submission" date="2022-05" db="EMBL/GenBank/DDBJ databases">
        <authorList>
            <person name="Proctor A.L."/>
            <person name="Phillips G.J."/>
            <person name="Wannemuehler M.J."/>
        </authorList>
    </citation>
    <scope>NUCLEOTIDE SEQUENCE</scope>
    <source>
        <strain evidence="3">ASF457</strain>
    </source>
</reference>
<reference evidence="3" key="3">
    <citation type="submission" date="2022-06" db="EMBL/GenBank/DDBJ databases">
        <title>Resources to Facilitate Use of the Altered Schaedler Flora (ASF) Mouse Model to Study Microbiome Function.</title>
        <authorList>
            <person name="Proctor A."/>
            <person name="Parvinroo S."/>
            <person name="Richie T."/>
            <person name="Jia X."/>
            <person name="Lee S.T.M."/>
            <person name="Karp P.D."/>
            <person name="Paley S."/>
            <person name="Kostic A.D."/>
            <person name="Pierre J.F."/>
            <person name="Wannemuehler M.J."/>
            <person name="Phillips G.J."/>
        </authorList>
    </citation>
    <scope>NUCLEOTIDE SEQUENCE</scope>
    <source>
        <strain evidence="3">ASF457</strain>
    </source>
</reference>
<name>V2QIX2_9BACT</name>
<evidence type="ECO:0000256" key="2">
    <source>
        <dbReference type="ARBA" id="ARBA00022679"/>
    </source>
</evidence>
<evidence type="ECO:0000256" key="1">
    <source>
        <dbReference type="ARBA" id="ARBA00022676"/>
    </source>
</evidence>
<gene>
    <name evidence="3" type="primary">rfaQ</name>
    <name evidence="3" type="ORF">N508_000809</name>
</gene>
<dbReference type="EMBL" id="CP097562">
    <property type="protein sequence ID" value="USF23742.1"/>
    <property type="molecule type" value="Genomic_DNA"/>
</dbReference>
<dbReference type="Proteomes" id="UP000017429">
    <property type="component" value="Chromosome"/>
</dbReference>
<dbReference type="GO" id="GO:0009244">
    <property type="term" value="P:lipopolysaccharide core region biosynthetic process"/>
    <property type="evidence" value="ECO:0007669"/>
    <property type="project" value="TreeGrafter"/>
</dbReference>
<dbReference type="SUPFAM" id="SSF53756">
    <property type="entry name" value="UDP-Glycosyltransferase/glycogen phosphorylase"/>
    <property type="match status" value="1"/>
</dbReference>
<keyword evidence="1" id="KW-0328">Glycosyltransferase</keyword>
<keyword evidence="2 3" id="KW-0808">Transferase</keyword>
<keyword evidence="4" id="KW-1185">Reference proteome</keyword>
<dbReference type="Gene3D" id="3.40.50.2000">
    <property type="entry name" value="Glycogen Phosphorylase B"/>
    <property type="match status" value="2"/>
</dbReference>
<dbReference type="InterPro" id="IPR002201">
    <property type="entry name" value="Glyco_trans_9"/>
</dbReference>